<dbReference type="InterPro" id="IPR045130">
    <property type="entry name" value="OFUT2-like"/>
</dbReference>
<evidence type="ECO:0000256" key="6">
    <source>
        <dbReference type="ARBA" id="ARBA00023277"/>
    </source>
</evidence>
<dbReference type="GO" id="GO:0046922">
    <property type="term" value="F:peptide-O-fucosyltransferase activity"/>
    <property type="evidence" value="ECO:0007669"/>
    <property type="project" value="InterPro"/>
</dbReference>
<dbReference type="PANTHER" id="PTHR13398:SF0">
    <property type="entry name" value="GDP-FUCOSE PROTEIN O-FUCOSYLTRANSFERASE 2"/>
    <property type="match status" value="1"/>
</dbReference>
<keyword evidence="5" id="KW-0294">Fucose metabolism</keyword>
<feature type="region of interest" description="Disordered" evidence="9">
    <location>
        <begin position="170"/>
        <end position="220"/>
    </location>
</feature>
<comment type="similarity">
    <text evidence="7">Belongs to the glycosyltransferase 68 family.</text>
</comment>
<evidence type="ECO:0000256" key="8">
    <source>
        <dbReference type="ARBA" id="ARBA00026232"/>
    </source>
</evidence>
<gene>
    <name evidence="10" type="ORF">HERI1096_LOCUS9267</name>
</gene>
<dbReference type="GO" id="GO:0005783">
    <property type="term" value="C:endoplasmic reticulum"/>
    <property type="evidence" value="ECO:0007669"/>
    <property type="project" value="UniProtKB-SubCell"/>
</dbReference>
<comment type="pathway">
    <text evidence="2">Protein modification; protein glycosylation.</text>
</comment>
<comment type="subcellular location">
    <subcellularLocation>
        <location evidence="1">Endoplasmic reticulum</location>
    </subcellularLocation>
</comment>
<dbReference type="Pfam" id="PF10250">
    <property type="entry name" value="O-FucT"/>
    <property type="match status" value="2"/>
</dbReference>
<accession>A0A7S3ALH7</accession>
<evidence type="ECO:0000256" key="3">
    <source>
        <dbReference type="ARBA" id="ARBA00022679"/>
    </source>
</evidence>
<reference evidence="10" key="1">
    <citation type="submission" date="2021-01" db="EMBL/GenBank/DDBJ databases">
        <authorList>
            <person name="Corre E."/>
            <person name="Pelletier E."/>
            <person name="Niang G."/>
            <person name="Scheremetjew M."/>
            <person name="Finn R."/>
            <person name="Kale V."/>
            <person name="Holt S."/>
            <person name="Cochrane G."/>
            <person name="Meng A."/>
            <person name="Brown T."/>
            <person name="Cohen L."/>
        </authorList>
    </citation>
    <scope>NUCLEOTIDE SEQUENCE</scope>
    <source>
        <strain evidence="10">CCMP281</strain>
    </source>
</reference>
<dbReference type="GO" id="GO:0006004">
    <property type="term" value="P:fucose metabolic process"/>
    <property type="evidence" value="ECO:0007669"/>
    <property type="project" value="UniProtKB-KW"/>
</dbReference>
<dbReference type="Gene3D" id="3.40.50.11350">
    <property type="match status" value="1"/>
</dbReference>
<dbReference type="AlphaFoldDB" id="A0A7S3ALH7"/>
<keyword evidence="6" id="KW-0119">Carbohydrate metabolism</keyword>
<evidence type="ECO:0000313" key="10">
    <source>
        <dbReference type="EMBL" id="CAE0108607.1"/>
    </source>
</evidence>
<keyword evidence="4" id="KW-0256">Endoplasmic reticulum</keyword>
<protein>
    <recommendedName>
        <fullName evidence="8">GDP-fucose protein O-fucosyltransferase 2</fullName>
    </recommendedName>
</protein>
<dbReference type="EMBL" id="HBHX01016552">
    <property type="protein sequence ID" value="CAE0108607.1"/>
    <property type="molecule type" value="Transcribed_RNA"/>
</dbReference>
<dbReference type="InterPro" id="IPR019378">
    <property type="entry name" value="GDP-Fuc_O-FucTrfase"/>
</dbReference>
<organism evidence="10">
    <name type="scientific">Haptolina ericina</name>
    <dbReference type="NCBI Taxonomy" id="156174"/>
    <lineage>
        <taxon>Eukaryota</taxon>
        <taxon>Haptista</taxon>
        <taxon>Haptophyta</taxon>
        <taxon>Prymnesiophyceae</taxon>
        <taxon>Prymnesiales</taxon>
        <taxon>Prymnesiaceae</taxon>
        <taxon>Haptolina</taxon>
    </lineage>
</organism>
<sequence>MRDRTAIAFSHSVDQLSPQQALPLRRYVRFDNSVYERAETFVAQHFQGKPFVALHWRRTDFLQARATRPGVLQSPQDLVRQARLLMERHQAEHVYLATDCDNSDELKYVQTQLSPVRVASARDAALQTRADTANVEIVVCAMATAFSGTQTSSFSLAITEERSAIFGKPASSSTEMSTLPPHVSTPAKAAESSERKAAQPGRATSAASATVPARSRANPPSTPVLRIAALERYLLFDPIPHEQLNKQRRALMFYLDLAMRLKRTLVLPRPRLVRKDQYGRFLPDSEYVRWSEMFNVSALNKLHPVVELETFLESREISLLSKIDHKVV</sequence>
<dbReference type="PANTHER" id="PTHR13398">
    <property type="entry name" value="GDP-FUCOSE PROTEIN O-FUCOSYLTRANSFERASE 2"/>
    <property type="match status" value="1"/>
</dbReference>
<evidence type="ECO:0000256" key="1">
    <source>
        <dbReference type="ARBA" id="ARBA00004240"/>
    </source>
</evidence>
<dbReference type="Gene3D" id="3.40.50.11340">
    <property type="match status" value="1"/>
</dbReference>
<dbReference type="CDD" id="cd11296">
    <property type="entry name" value="O-FucT_like"/>
    <property type="match status" value="1"/>
</dbReference>
<evidence type="ECO:0000256" key="9">
    <source>
        <dbReference type="SAM" id="MobiDB-lite"/>
    </source>
</evidence>
<name>A0A7S3ALH7_9EUKA</name>
<evidence type="ECO:0000256" key="7">
    <source>
        <dbReference type="ARBA" id="ARBA00025803"/>
    </source>
</evidence>
<evidence type="ECO:0000256" key="4">
    <source>
        <dbReference type="ARBA" id="ARBA00022824"/>
    </source>
</evidence>
<proteinExistence type="inferred from homology"/>
<evidence type="ECO:0000256" key="2">
    <source>
        <dbReference type="ARBA" id="ARBA00004922"/>
    </source>
</evidence>
<keyword evidence="3" id="KW-0808">Transferase</keyword>
<evidence type="ECO:0000256" key="5">
    <source>
        <dbReference type="ARBA" id="ARBA00023253"/>
    </source>
</evidence>